<dbReference type="PROSITE" id="PS50102">
    <property type="entry name" value="RRM"/>
    <property type="match status" value="4"/>
</dbReference>
<dbReference type="InterPro" id="IPR000504">
    <property type="entry name" value="RRM_dom"/>
</dbReference>
<feature type="domain" description="RRM" evidence="4">
    <location>
        <begin position="846"/>
        <end position="919"/>
    </location>
</feature>
<dbReference type="SUPFAM" id="SSF48452">
    <property type="entry name" value="TPR-like"/>
    <property type="match status" value="1"/>
</dbReference>
<dbReference type="GO" id="GO:0003729">
    <property type="term" value="F:mRNA binding"/>
    <property type="evidence" value="ECO:0007669"/>
    <property type="project" value="TreeGrafter"/>
</dbReference>
<dbReference type="GO" id="GO:1990904">
    <property type="term" value="C:ribonucleoprotein complex"/>
    <property type="evidence" value="ECO:0007669"/>
    <property type="project" value="TreeGrafter"/>
</dbReference>
<dbReference type="OrthoDB" id="360390at2759"/>
<reference evidence="6" key="1">
    <citation type="submission" date="2016-05" db="EMBL/GenBank/DDBJ databases">
        <title>Comparative genomics of biotechnologically important yeasts.</title>
        <authorList>
            <consortium name="DOE Joint Genome Institute"/>
            <person name="Riley R."/>
            <person name="Haridas S."/>
            <person name="Wolfe K.H."/>
            <person name="Lopes M.R."/>
            <person name="Hittinger C.T."/>
            <person name="Goker M."/>
            <person name="Salamov A."/>
            <person name="Wisecaver J."/>
            <person name="Long T.M."/>
            <person name="Aerts A.L."/>
            <person name="Barry K."/>
            <person name="Choi C."/>
            <person name="Clum A."/>
            <person name="Coughlan A.Y."/>
            <person name="Deshpande S."/>
            <person name="Douglass A.P."/>
            <person name="Hanson S.J."/>
            <person name="Klenk H.-P."/>
            <person name="Labutti K."/>
            <person name="Lapidus A."/>
            <person name="Lindquist E."/>
            <person name="Lipzen A."/>
            <person name="Meier-Kolthoff J.P."/>
            <person name="Ohm R.A."/>
            <person name="Otillar R.P."/>
            <person name="Pangilinan J."/>
            <person name="Peng Y."/>
            <person name="Rokas A."/>
            <person name="Rosa C.A."/>
            <person name="Scheuner C."/>
            <person name="Sibirny A.A."/>
            <person name="Slot J.C."/>
            <person name="Stielow J.B."/>
            <person name="Sun H."/>
            <person name="Kurtzman C.P."/>
            <person name="Blackwell M."/>
            <person name="Grigoriev I.V."/>
            <person name="Jeffries T.W."/>
        </authorList>
    </citation>
    <scope>NUCLEOTIDE SEQUENCE [LARGE SCALE GENOMIC DNA]</scope>
    <source>
        <strain evidence="6">NRRL Y-2460</strain>
    </source>
</reference>
<evidence type="ECO:0000256" key="3">
    <source>
        <dbReference type="SAM" id="MobiDB-lite"/>
    </source>
</evidence>
<feature type="domain" description="RRM" evidence="4">
    <location>
        <begin position="640"/>
        <end position="723"/>
    </location>
</feature>
<dbReference type="PANTHER" id="PTHR23003:SF3">
    <property type="entry name" value="FI21236P1-RELATED"/>
    <property type="match status" value="1"/>
</dbReference>
<dbReference type="InterPro" id="IPR035979">
    <property type="entry name" value="RBD_domain_sf"/>
</dbReference>
<evidence type="ECO:0000256" key="2">
    <source>
        <dbReference type="PROSITE-ProRule" id="PRU00176"/>
    </source>
</evidence>
<keyword evidence="1 2" id="KW-0694">RNA-binding</keyword>
<dbReference type="InterPro" id="IPR050374">
    <property type="entry name" value="RRT5_SRSF_SR"/>
</dbReference>
<dbReference type="Gene3D" id="3.30.70.330">
    <property type="match status" value="4"/>
</dbReference>
<sequence length="998" mass="116805">MCIEKDVSKDMDELYAEVEADPYNRDAYSKLISCLRLQKNKMFKELRSCRISMLKYLVPLAEEWDEWYDDELGNKDLKDRFCGVKQYFELRLNDDPSSSALWKNYIDFLISYHEQSEAFISRDELQVAIEKGVTETMYDIPESHLVWNAYYQFILNNMNKKPYNLDFVKKIIIERLKVPHLKLQETWSLYSSFISSHFNKVYESEMLNAQKFYYTPTKKLLDFIESNEIKALQKEYKDDPLFWTEYLKLKGNKSFKKLPILTGIFERAVRNRFDDTNWIPVWQDFINLSYEYGSISIRKFLKRFVRTYPNSCLSWCAYIWDLEINELDEFNDAKTHILKNYRECFNHEVPYDNTKKLIGAIIRWQLKFYAQNKAIYADFKDDLNYFFTLAVENHSDDVYHTIERLVIQACDIIQENKMCLQLLKLLTSNEILKQQAEVWLLRIQYEQKLENATQVSKVFKEAIFNAVNMDWPERIFDEYIRYEEIFGSMAAYMSAENYVKKSMKEVNNKRIEEQEQTILQELKHDNNNNNNNNKRSIESGPSSNTVPANKKIKIETKPTRDREHLTVLVKNLPLDITQARLQAFFKDCGTIFNISIIKTNDDSSEASIEFTNYGDVLAALTKNFKKIDGKEIEVQRAINTTCWVTNFPPTANKEFISDVFSKFGNVLSIRFPSLASNTSRRFCYVEFSSSEAAYRASKELDDKEFKDKTGNTSYRLVVKISNPEIRKQRSGATEEGREVYVSKLDFHKVDKNKLSEIFSRFGEIEKIHMPLSLRSKSMGRLHDGYGFITFATKKSAQDSLELNHSILEGRPIDVSIAEVKSKKRDIIESHDSVSLTNTQYDLIGPKTISVLNISDKISALQLKDFLESQVGSVRRIDLRRDIDGALVEFEFIKDAGKAEMLLTGKELDGRVIKIGDRKELNKIQNIYNTEKTTFNKKNDSLMVPSALNRRNRRMKFNIHASTENGNNHIIAKDNDGNRNTDMKEKTNADFRKMFLNKK</sequence>
<dbReference type="InterPro" id="IPR034397">
    <property type="entry name" value="Prp24_RRM1"/>
</dbReference>
<dbReference type="AlphaFoldDB" id="A0A1E4TYK9"/>
<proteinExistence type="predicted"/>
<dbReference type="CDD" id="cd12296">
    <property type="entry name" value="RRM1_Prp24"/>
    <property type="match status" value="1"/>
</dbReference>
<feature type="domain" description="RRM" evidence="4">
    <location>
        <begin position="737"/>
        <end position="819"/>
    </location>
</feature>
<organism evidence="5 6">
    <name type="scientific">Pachysolen tannophilus NRRL Y-2460</name>
    <dbReference type="NCBI Taxonomy" id="669874"/>
    <lineage>
        <taxon>Eukaryota</taxon>
        <taxon>Fungi</taxon>
        <taxon>Dikarya</taxon>
        <taxon>Ascomycota</taxon>
        <taxon>Saccharomycotina</taxon>
        <taxon>Pichiomycetes</taxon>
        <taxon>Pachysolenaceae</taxon>
        <taxon>Pachysolen</taxon>
    </lineage>
</organism>
<dbReference type="InterPro" id="IPR031766">
    <property type="entry name" value="RRM_occluded"/>
</dbReference>
<dbReference type="SMART" id="SM00360">
    <property type="entry name" value="RRM"/>
    <property type="match status" value="4"/>
</dbReference>
<gene>
    <name evidence="5" type="ORF">PACTADRAFT_40089</name>
</gene>
<dbReference type="GO" id="GO:0005737">
    <property type="term" value="C:cytoplasm"/>
    <property type="evidence" value="ECO:0007669"/>
    <property type="project" value="TreeGrafter"/>
</dbReference>
<dbReference type="InterPro" id="IPR011990">
    <property type="entry name" value="TPR-like_helical_dom_sf"/>
</dbReference>
<keyword evidence="6" id="KW-1185">Reference proteome</keyword>
<evidence type="ECO:0000256" key="1">
    <source>
        <dbReference type="ARBA" id="ARBA00022884"/>
    </source>
</evidence>
<accession>A0A1E4TYK9</accession>
<feature type="region of interest" description="Disordered" evidence="3">
    <location>
        <begin position="523"/>
        <end position="550"/>
    </location>
</feature>
<dbReference type="GO" id="GO:0005634">
    <property type="term" value="C:nucleus"/>
    <property type="evidence" value="ECO:0007669"/>
    <property type="project" value="TreeGrafter"/>
</dbReference>
<dbReference type="STRING" id="669874.A0A1E4TYK9"/>
<evidence type="ECO:0000313" key="5">
    <source>
        <dbReference type="EMBL" id="ODV96829.1"/>
    </source>
</evidence>
<evidence type="ECO:0000259" key="4">
    <source>
        <dbReference type="PROSITE" id="PS50102"/>
    </source>
</evidence>
<dbReference type="InterPro" id="IPR012677">
    <property type="entry name" value="Nucleotide-bd_a/b_plait_sf"/>
</dbReference>
<name>A0A1E4TYK9_PACTA</name>
<protein>
    <recommendedName>
        <fullName evidence="4">RRM domain-containing protein</fullName>
    </recommendedName>
</protein>
<dbReference type="Gene3D" id="1.25.40.10">
    <property type="entry name" value="Tetratricopeptide repeat domain"/>
    <property type="match status" value="2"/>
</dbReference>
<dbReference type="EMBL" id="KV454012">
    <property type="protein sequence ID" value="ODV96829.1"/>
    <property type="molecule type" value="Genomic_DNA"/>
</dbReference>
<dbReference type="Pfam" id="PF00076">
    <property type="entry name" value="RRM_1"/>
    <property type="match status" value="3"/>
</dbReference>
<dbReference type="Pfam" id="PF16842">
    <property type="entry name" value="RRM_occluded"/>
    <property type="match status" value="1"/>
</dbReference>
<dbReference type="PANTHER" id="PTHR23003">
    <property type="entry name" value="RNA RECOGNITION MOTIF RRM DOMAIN CONTAINING PROTEIN"/>
    <property type="match status" value="1"/>
</dbReference>
<dbReference type="Proteomes" id="UP000094236">
    <property type="component" value="Unassembled WGS sequence"/>
</dbReference>
<dbReference type="CDD" id="cd12299">
    <property type="entry name" value="RRM4_Prp24"/>
    <property type="match status" value="1"/>
</dbReference>
<feature type="domain" description="RRM" evidence="4">
    <location>
        <begin position="565"/>
        <end position="639"/>
    </location>
</feature>
<evidence type="ECO:0000313" key="6">
    <source>
        <dbReference type="Proteomes" id="UP000094236"/>
    </source>
</evidence>
<dbReference type="SUPFAM" id="SSF54928">
    <property type="entry name" value="RNA-binding domain, RBD"/>
    <property type="match status" value="3"/>
</dbReference>